<dbReference type="PANTHER" id="PTHR45786">
    <property type="entry name" value="DNA BINDING PROTEIN-LIKE"/>
    <property type="match status" value="1"/>
</dbReference>
<dbReference type="STRING" id="4097.A0A1S4A702"/>
<sequence>MQLKRRDTQSHISTRRRKVMLLSRRMRRQNFAKHSLFESPIVAVPEQATSSWDKTGFLKQTALTILESPSLAEKGTKHQACLTTLCDNLEKEKGILDTPIICETAASLQTCTTTVMDNLEKEKSILDPPIIRETGSTSGTSKLPLVCLNAVPIKVHSRAKKVCLAAKEQRSDHVALKNVPHCQYCHAKRFEYESPGFCCNSGAIRLTSHKMPPELSELYFGNTEESENFRTYIRMYNNMFAFTSLGVKYDKELARRNCGIYTFRVQGQMYHFIDDLIPSNEKPRNLQLYFYDHDNELANRMACSTRINESIMKKLMDILKINGHITYPAHQRLQHYGLKKILQIFLHHIFEFIPTVMELD</sequence>
<accession>A0A1S4A702</accession>
<evidence type="ECO:0008006" key="2">
    <source>
        <dbReference type="Google" id="ProtNLM"/>
    </source>
</evidence>
<protein>
    <recommendedName>
        <fullName evidence="2">Helitron helicase-like domain-containing protein</fullName>
    </recommendedName>
</protein>
<dbReference type="PANTHER" id="PTHR45786:SF78">
    <property type="entry name" value="ATP-DEPENDENT DNA HELICASE"/>
    <property type="match status" value="1"/>
</dbReference>
<dbReference type="KEGG" id="nta:107794428"/>
<dbReference type="OrthoDB" id="1223964at2759"/>
<reference evidence="1" key="1">
    <citation type="submission" date="2025-08" db="UniProtKB">
        <authorList>
            <consortium name="RefSeq"/>
        </authorList>
    </citation>
    <scope>IDENTIFICATION</scope>
</reference>
<evidence type="ECO:0000313" key="1">
    <source>
        <dbReference type="RefSeq" id="XP_016472400.1"/>
    </source>
</evidence>
<organism evidence="1">
    <name type="scientific">Nicotiana tabacum</name>
    <name type="common">Common tobacco</name>
    <dbReference type="NCBI Taxonomy" id="4097"/>
    <lineage>
        <taxon>Eukaryota</taxon>
        <taxon>Viridiplantae</taxon>
        <taxon>Streptophyta</taxon>
        <taxon>Embryophyta</taxon>
        <taxon>Tracheophyta</taxon>
        <taxon>Spermatophyta</taxon>
        <taxon>Magnoliopsida</taxon>
        <taxon>eudicotyledons</taxon>
        <taxon>Gunneridae</taxon>
        <taxon>Pentapetalae</taxon>
        <taxon>asterids</taxon>
        <taxon>lamiids</taxon>
        <taxon>Solanales</taxon>
        <taxon>Solanaceae</taxon>
        <taxon>Nicotianoideae</taxon>
        <taxon>Nicotianeae</taxon>
        <taxon>Nicotiana</taxon>
    </lineage>
</organism>
<gene>
    <name evidence="1" type="primary">LOC107794428</name>
</gene>
<proteinExistence type="predicted"/>
<dbReference type="RefSeq" id="XP_016472400.1">
    <property type="nucleotide sequence ID" value="XM_016616914.1"/>
</dbReference>
<dbReference type="AlphaFoldDB" id="A0A1S4A702"/>
<name>A0A1S4A702_TOBAC</name>
<dbReference type="PaxDb" id="4097-A0A1S4A702"/>